<feature type="binding site" evidence="6">
    <location>
        <position position="404"/>
    </location>
    <ligand>
        <name>pyridoxal 5'-phosphate</name>
        <dbReference type="ChEBI" id="CHEBI:597326"/>
    </ligand>
</feature>
<comment type="subunit">
    <text evidence="6">Homodimer.</text>
</comment>
<keyword evidence="2 6" id="KW-0210">Decarboxylase</keyword>
<evidence type="ECO:0000256" key="9">
    <source>
        <dbReference type="RuleBase" id="RU003738"/>
    </source>
</evidence>
<feature type="binding site" evidence="6">
    <location>
        <position position="269"/>
    </location>
    <ligand>
        <name>pyridoxal 5'-phosphate</name>
        <dbReference type="ChEBI" id="CHEBI:597326"/>
    </ligand>
</feature>
<evidence type="ECO:0000313" key="12">
    <source>
        <dbReference type="EMBL" id="GGO97690.1"/>
    </source>
</evidence>
<dbReference type="Pfam" id="PF02784">
    <property type="entry name" value="Orn_Arg_deC_N"/>
    <property type="match status" value="1"/>
</dbReference>
<dbReference type="GO" id="GO:0009089">
    <property type="term" value="P:lysine biosynthetic process via diaminopimelate"/>
    <property type="evidence" value="ECO:0007669"/>
    <property type="project" value="UniProtKB-UniRule"/>
</dbReference>
<evidence type="ECO:0000256" key="6">
    <source>
        <dbReference type="HAMAP-Rule" id="MF_02120"/>
    </source>
</evidence>
<reference evidence="12" key="2">
    <citation type="submission" date="2020-09" db="EMBL/GenBank/DDBJ databases">
        <authorList>
            <person name="Sun Q."/>
            <person name="Zhou Y."/>
        </authorList>
    </citation>
    <scope>NUCLEOTIDE SEQUENCE</scope>
    <source>
        <strain evidence="12">CGMCC 4.7201</strain>
    </source>
</reference>
<dbReference type="EC" id="4.1.1.20" evidence="6 7"/>
<dbReference type="AlphaFoldDB" id="A0A917ZX06"/>
<dbReference type="InterPro" id="IPR002986">
    <property type="entry name" value="DAP_deCOOHase_LysA"/>
</dbReference>
<gene>
    <name evidence="6 12" type="primary">lysA</name>
    <name evidence="12" type="ORF">GCM10012280_60100</name>
</gene>
<dbReference type="PRINTS" id="PR01181">
    <property type="entry name" value="DAPDCRBXLASE"/>
</dbReference>
<proteinExistence type="inferred from homology"/>
<comment type="pathway">
    <text evidence="6 9">Amino-acid biosynthesis; L-lysine biosynthesis via DAP pathway; L-lysine from DL-2,6-diaminopimelate: step 1/1.</text>
</comment>
<protein>
    <recommendedName>
        <fullName evidence="6 7">Diaminopimelate decarboxylase</fullName>
        <shortName evidence="6">DAP decarboxylase</shortName>
        <shortName evidence="6">DAPDC</shortName>
        <ecNumber evidence="6 7">4.1.1.20</ecNumber>
    </recommendedName>
</protein>
<comment type="catalytic activity">
    <reaction evidence="6 9">
        <text>meso-2,6-diaminopimelate + H(+) = L-lysine + CO2</text>
        <dbReference type="Rhea" id="RHEA:15101"/>
        <dbReference type="ChEBI" id="CHEBI:15378"/>
        <dbReference type="ChEBI" id="CHEBI:16526"/>
        <dbReference type="ChEBI" id="CHEBI:32551"/>
        <dbReference type="ChEBI" id="CHEBI:57791"/>
        <dbReference type="EC" id="4.1.1.20"/>
    </reaction>
</comment>
<evidence type="ECO:0000256" key="3">
    <source>
        <dbReference type="ARBA" id="ARBA00022898"/>
    </source>
</evidence>
<comment type="function">
    <text evidence="6">Specifically catalyzes the decarboxylation of meso-diaminopimelate (meso-DAP) to L-lysine.</text>
</comment>
<feature type="binding site" evidence="6">
    <location>
        <position position="376"/>
    </location>
    <ligand>
        <name>substrate</name>
    </ligand>
</feature>
<keyword evidence="5 6" id="KW-0456">Lyase</keyword>
<keyword evidence="13" id="KW-1185">Reference proteome</keyword>
<feature type="region of interest" description="Disordered" evidence="10">
    <location>
        <begin position="1"/>
        <end position="37"/>
    </location>
</feature>
<dbReference type="NCBIfam" id="TIGR01048">
    <property type="entry name" value="lysA"/>
    <property type="match status" value="1"/>
</dbReference>
<dbReference type="PANTHER" id="PTHR43727">
    <property type="entry name" value="DIAMINOPIMELATE DECARBOXYLASE"/>
    <property type="match status" value="1"/>
</dbReference>
<feature type="binding site" evidence="6">
    <location>
        <position position="310"/>
    </location>
    <ligand>
        <name>substrate</name>
    </ligand>
</feature>
<dbReference type="PRINTS" id="PR01179">
    <property type="entry name" value="ODADCRBXLASE"/>
</dbReference>
<dbReference type="EMBL" id="BMMS01000034">
    <property type="protein sequence ID" value="GGO97690.1"/>
    <property type="molecule type" value="Genomic_DNA"/>
</dbReference>
<dbReference type="CDD" id="cd06828">
    <property type="entry name" value="PLPDE_III_DapDC"/>
    <property type="match status" value="1"/>
</dbReference>
<feature type="binding site" evidence="6">
    <location>
        <position position="350"/>
    </location>
    <ligand>
        <name>substrate</name>
    </ligand>
</feature>
<keyword evidence="6" id="KW-0028">Amino-acid biosynthesis</keyword>
<evidence type="ECO:0000256" key="8">
    <source>
        <dbReference type="PIRSR" id="PIRSR600183-50"/>
    </source>
</evidence>
<comment type="caution">
    <text evidence="6">Lacks conserved residue(s) required for the propagation of feature annotation.</text>
</comment>
<evidence type="ECO:0000256" key="5">
    <source>
        <dbReference type="ARBA" id="ARBA00023239"/>
    </source>
</evidence>
<evidence type="ECO:0000256" key="1">
    <source>
        <dbReference type="ARBA" id="ARBA00001933"/>
    </source>
</evidence>
<comment type="cofactor">
    <cofactor evidence="1 6 8 9">
        <name>pyridoxal 5'-phosphate</name>
        <dbReference type="ChEBI" id="CHEBI:597326"/>
    </cofactor>
</comment>
<feature type="domain" description="Orn/DAP/Arg decarboxylase 2 N-terminal" evidence="11">
    <location>
        <begin position="73"/>
        <end position="314"/>
    </location>
</feature>
<comment type="similarity">
    <text evidence="6">Belongs to the Orn/Lys/Arg decarboxylase class-II family. LysA subfamily.</text>
</comment>
<dbReference type="InterPro" id="IPR009006">
    <property type="entry name" value="Ala_racemase/Decarboxylase_C"/>
</dbReference>
<evidence type="ECO:0000256" key="2">
    <source>
        <dbReference type="ARBA" id="ARBA00022793"/>
    </source>
</evidence>
<dbReference type="Gene3D" id="2.40.37.10">
    <property type="entry name" value="Lyase, Ornithine Decarboxylase, Chain A, domain 1"/>
    <property type="match status" value="1"/>
</dbReference>
<dbReference type="RefSeq" id="WP_189134977.1">
    <property type="nucleotide sequence ID" value="NZ_BMMS01000034.1"/>
</dbReference>
<feature type="binding site" evidence="6">
    <location>
        <position position="404"/>
    </location>
    <ligand>
        <name>substrate</name>
    </ligand>
</feature>
<dbReference type="InterPro" id="IPR029066">
    <property type="entry name" value="PLP-binding_barrel"/>
</dbReference>
<reference evidence="12" key="1">
    <citation type="journal article" date="2014" name="Int. J. Syst. Evol. Microbiol.">
        <title>Complete genome sequence of Corynebacterium casei LMG S-19264T (=DSM 44701T), isolated from a smear-ripened cheese.</title>
        <authorList>
            <consortium name="US DOE Joint Genome Institute (JGI-PGF)"/>
            <person name="Walter F."/>
            <person name="Albersmeier A."/>
            <person name="Kalinowski J."/>
            <person name="Ruckert C."/>
        </authorList>
    </citation>
    <scope>NUCLEOTIDE SEQUENCE</scope>
    <source>
        <strain evidence="12">CGMCC 4.7201</strain>
    </source>
</reference>
<organism evidence="12 13">
    <name type="scientific">Wenjunlia tyrosinilytica</name>
    <dbReference type="NCBI Taxonomy" id="1544741"/>
    <lineage>
        <taxon>Bacteria</taxon>
        <taxon>Bacillati</taxon>
        <taxon>Actinomycetota</taxon>
        <taxon>Actinomycetes</taxon>
        <taxon>Kitasatosporales</taxon>
        <taxon>Streptomycetaceae</taxon>
        <taxon>Wenjunlia</taxon>
    </lineage>
</organism>
<dbReference type="InterPro" id="IPR000183">
    <property type="entry name" value="Orn/DAP/Arg_de-COase"/>
</dbReference>
<dbReference type="SUPFAM" id="SSF50621">
    <property type="entry name" value="Alanine racemase C-terminal domain-like"/>
    <property type="match status" value="1"/>
</dbReference>
<sequence>MPRGTTTTVSPAEPLDRTRPPAGSSATERLAGLFPPGTTVGPDGALVIGGCHVEELAERYGTPALVVDENALRARARRYADGLADRWPNSRVAFASKAFPCTGVYRVLSDEGLGIDVASGGELTLALAGGADPEGLVVHGNAKTEEELRMAVDAGAGLIVIDNFDDIDRLERILAETRGREQGVLVRVTPDIRPDTHEAITTGQRGSKFGLLVDQAREAIARLRGSDRLRLDGVHVHVGSQILDTEPFARAVEAVAELGEFAVYDLGGGLGARYTYDDRPPTVEEYLDALVGVARRVLPAKARVVIEPGRSMVAEAGVSLYRVVTVKHSGAETFVAVDGGMGDNLEVSLYGQRFEAAVATRVGGGRPVRLVGRHCESGDVLSAGVPLPDPRPGDLIAVPVTGAYTYSLSNNYNGARRPPVVMCRDGESRPVVRRETYEDLMRRDLV</sequence>
<dbReference type="GO" id="GO:0008836">
    <property type="term" value="F:diaminopimelate decarboxylase activity"/>
    <property type="evidence" value="ECO:0007669"/>
    <property type="project" value="UniProtKB-UniRule"/>
</dbReference>
<feature type="compositionally biased region" description="Polar residues" evidence="10">
    <location>
        <begin position="1"/>
        <end position="10"/>
    </location>
</feature>
<dbReference type="PANTHER" id="PTHR43727:SF2">
    <property type="entry name" value="GROUP IV DECARBOXYLASE"/>
    <property type="match status" value="1"/>
</dbReference>
<feature type="binding site" evidence="6">
    <location>
        <begin position="307"/>
        <end position="310"/>
    </location>
    <ligand>
        <name>pyridoxal 5'-phosphate</name>
        <dbReference type="ChEBI" id="CHEBI:597326"/>
    </ligand>
</feature>
<dbReference type="FunFam" id="3.20.20.10:FF:000003">
    <property type="entry name" value="Diaminopimelate decarboxylase"/>
    <property type="match status" value="1"/>
</dbReference>
<dbReference type="Proteomes" id="UP000641932">
    <property type="component" value="Unassembled WGS sequence"/>
</dbReference>
<evidence type="ECO:0000256" key="10">
    <source>
        <dbReference type="SAM" id="MobiDB-lite"/>
    </source>
</evidence>
<accession>A0A917ZX06</accession>
<keyword evidence="4 6" id="KW-0457">Lysine biosynthesis</keyword>
<evidence type="ECO:0000259" key="11">
    <source>
        <dbReference type="Pfam" id="PF02784"/>
    </source>
</evidence>
<feature type="modified residue" description="N6-(pyridoxal phosphate)lysine" evidence="6 8">
    <location>
        <position position="97"/>
    </location>
</feature>
<dbReference type="GO" id="GO:0030170">
    <property type="term" value="F:pyridoxal phosphate binding"/>
    <property type="evidence" value="ECO:0007669"/>
    <property type="project" value="UniProtKB-UniRule"/>
</dbReference>
<dbReference type="HAMAP" id="MF_02120">
    <property type="entry name" value="LysA"/>
    <property type="match status" value="1"/>
</dbReference>
<name>A0A917ZX06_9ACTN</name>
<keyword evidence="3 6" id="KW-0663">Pyridoxal phosphate</keyword>
<dbReference type="SUPFAM" id="SSF51419">
    <property type="entry name" value="PLP-binding barrel"/>
    <property type="match status" value="1"/>
</dbReference>
<evidence type="ECO:0000313" key="13">
    <source>
        <dbReference type="Proteomes" id="UP000641932"/>
    </source>
</evidence>
<evidence type="ECO:0000256" key="7">
    <source>
        <dbReference type="NCBIfam" id="TIGR01048"/>
    </source>
</evidence>
<dbReference type="InterPro" id="IPR022644">
    <property type="entry name" value="De-COase2_N"/>
</dbReference>
<feature type="active site" description="Proton donor" evidence="8">
    <location>
        <position position="375"/>
    </location>
</feature>
<evidence type="ECO:0000256" key="4">
    <source>
        <dbReference type="ARBA" id="ARBA00023154"/>
    </source>
</evidence>
<comment type="caution">
    <text evidence="12">The sequence shown here is derived from an EMBL/GenBank/DDBJ whole genome shotgun (WGS) entry which is preliminary data.</text>
</comment>
<dbReference type="Gene3D" id="3.20.20.10">
    <property type="entry name" value="Alanine racemase"/>
    <property type="match status" value="1"/>
</dbReference>